<feature type="compositionally biased region" description="Polar residues" evidence="8">
    <location>
        <begin position="637"/>
        <end position="665"/>
    </location>
</feature>
<organism evidence="12 13">
    <name type="scientific">Pseudolycoriella hygida</name>
    <dbReference type="NCBI Taxonomy" id="35572"/>
    <lineage>
        <taxon>Eukaryota</taxon>
        <taxon>Metazoa</taxon>
        <taxon>Ecdysozoa</taxon>
        <taxon>Arthropoda</taxon>
        <taxon>Hexapoda</taxon>
        <taxon>Insecta</taxon>
        <taxon>Pterygota</taxon>
        <taxon>Neoptera</taxon>
        <taxon>Endopterygota</taxon>
        <taxon>Diptera</taxon>
        <taxon>Nematocera</taxon>
        <taxon>Sciaroidea</taxon>
        <taxon>Sciaridae</taxon>
        <taxon>Pseudolycoriella</taxon>
    </lineage>
</organism>
<dbReference type="Gene3D" id="3.90.810.10">
    <property type="entry name" value="CRIB domain"/>
    <property type="match status" value="1"/>
</dbReference>
<keyword evidence="5 12" id="KW-0418">Kinase</keyword>
<keyword evidence="3" id="KW-0808">Transferase</keyword>
<dbReference type="InterPro" id="IPR011042">
    <property type="entry name" value="6-blade_b-propeller_TolB-like"/>
</dbReference>
<evidence type="ECO:0000256" key="6">
    <source>
        <dbReference type="ARBA" id="ARBA00022840"/>
    </source>
</evidence>
<keyword evidence="4 7" id="KW-0547">Nucleotide-binding</keyword>
<feature type="binding site" evidence="7">
    <location>
        <position position="761"/>
    </location>
    <ligand>
        <name>ATP</name>
        <dbReference type="ChEBI" id="CHEBI:30616"/>
    </ligand>
</feature>
<dbReference type="InterPro" id="IPR019311">
    <property type="entry name" value="Fy-3"/>
</dbReference>
<dbReference type="InterPro" id="IPR018119">
    <property type="entry name" value="Strictosidine_synth_cons-reg"/>
</dbReference>
<evidence type="ECO:0000313" key="13">
    <source>
        <dbReference type="Proteomes" id="UP001151699"/>
    </source>
</evidence>
<dbReference type="Pfam" id="PF03088">
    <property type="entry name" value="Str_synth"/>
    <property type="match status" value="1"/>
</dbReference>
<evidence type="ECO:0000256" key="2">
    <source>
        <dbReference type="ARBA" id="ARBA00022527"/>
    </source>
</evidence>
<protein>
    <recommendedName>
        <fullName evidence="1">non-specific serine/threonine protein kinase</fullName>
        <ecNumber evidence="1">2.7.11.1</ecNumber>
    </recommendedName>
</protein>
<dbReference type="InterPro" id="IPR017441">
    <property type="entry name" value="Protein_kinase_ATP_BS"/>
</dbReference>
<dbReference type="OrthoDB" id="415359at2759"/>
<feature type="compositionally biased region" description="Polar residues" evidence="8">
    <location>
        <begin position="580"/>
        <end position="602"/>
    </location>
</feature>
<evidence type="ECO:0000256" key="5">
    <source>
        <dbReference type="ARBA" id="ARBA00022777"/>
    </source>
</evidence>
<dbReference type="SUPFAM" id="SSF56112">
    <property type="entry name" value="Protein kinase-like (PK-like)"/>
    <property type="match status" value="1"/>
</dbReference>
<dbReference type="EC" id="2.7.11.1" evidence="1"/>
<dbReference type="Gene3D" id="2.120.10.30">
    <property type="entry name" value="TolB, C-terminal domain"/>
    <property type="match status" value="1"/>
</dbReference>
<evidence type="ECO:0000259" key="11">
    <source>
        <dbReference type="PROSITE" id="PS50108"/>
    </source>
</evidence>
<dbReference type="GO" id="GO:0005737">
    <property type="term" value="C:cytoplasm"/>
    <property type="evidence" value="ECO:0007669"/>
    <property type="project" value="TreeGrafter"/>
</dbReference>
<feature type="region of interest" description="Disordered" evidence="8">
    <location>
        <begin position="512"/>
        <end position="705"/>
    </location>
</feature>
<dbReference type="EMBL" id="WJQU01000004">
    <property type="protein sequence ID" value="KAJ6635689.1"/>
    <property type="molecule type" value="Genomic_DNA"/>
</dbReference>
<dbReference type="InterPro" id="IPR033923">
    <property type="entry name" value="PAK_BD"/>
</dbReference>
<keyword evidence="2" id="KW-0723">Serine/threonine-protein kinase</keyword>
<dbReference type="PANTHER" id="PTHR16525:SF0">
    <property type="entry name" value="PROTEIN C12ORF4"/>
    <property type="match status" value="1"/>
</dbReference>
<feature type="compositionally biased region" description="Low complexity" evidence="8">
    <location>
        <begin position="534"/>
        <end position="544"/>
    </location>
</feature>
<dbReference type="GO" id="GO:0005524">
    <property type="term" value="F:ATP binding"/>
    <property type="evidence" value="ECO:0007669"/>
    <property type="project" value="UniProtKB-UniRule"/>
</dbReference>
<dbReference type="Proteomes" id="UP001151699">
    <property type="component" value="Chromosome C"/>
</dbReference>
<dbReference type="FunFam" id="3.30.200.20:FF:000705">
    <property type="entry name" value="Non-specific serine/threonine protein kinase"/>
    <property type="match status" value="1"/>
</dbReference>
<feature type="domain" description="Protein kinase" evidence="10">
    <location>
        <begin position="731"/>
        <end position="982"/>
    </location>
</feature>
<keyword evidence="13" id="KW-1185">Reference proteome</keyword>
<accession>A0A9Q0MRN4</accession>
<feature type="compositionally biased region" description="Low complexity" evidence="8">
    <location>
        <begin position="627"/>
        <end position="636"/>
    </location>
</feature>
<dbReference type="CDD" id="cd06648">
    <property type="entry name" value="STKc_PAK_II"/>
    <property type="match status" value="1"/>
</dbReference>
<evidence type="ECO:0000259" key="10">
    <source>
        <dbReference type="PROSITE" id="PS50011"/>
    </source>
</evidence>
<comment type="caution">
    <text evidence="12">The sequence shown here is derived from an EMBL/GenBank/DDBJ whole genome shotgun (WGS) entry which is preliminary data.</text>
</comment>
<dbReference type="Gene3D" id="1.10.510.10">
    <property type="entry name" value="Transferase(Phosphotransferase) domain 1"/>
    <property type="match status" value="1"/>
</dbReference>
<dbReference type="GO" id="GO:0004674">
    <property type="term" value="F:protein serine/threonine kinase activity"/>
    <property type="evidence" value="ECO:0007669"/>
    <property type="project" value="UniProtKB-KW"/>
</dbReference>
<evidence type="ECO:0000256" key="9">
    <source>
        <dbReference type="SAM" id="SignalP"/>
    </source>
</evidence>
<evidence type="ECO:0000256" key="3">
    <source>
        <dbReference type="ARBA" id="ARBA00022679"/>
    </source>
</evidence>
<dbReference type="Pfam" id="PF20067">
    <property type="entry name" value="SSL_N"/>
    <property type="match status" value="1"/>
</dbReference>
<dbReference type="Pfam" id="PF00069">
    <property type="entry name" value="Pkinase"/>
    <property type="match status" value="1"/>
</dbReference>
<gene>
    <name evidence="12" type="primary">mbt</name>
    <name evidence="12" type="ORF">Bhyg_14275</name>
</gene>
<evidence type="ECO:0000256" key="7">
    <source>
        <dbReference type="PROSITE-ProRule" id="PRU10141"/>
    </source>
</evidence>
<reference evidence="12" key="1">
    <citation type="submission" date="2022-07" db="EMBL/GenBank/DDBJ databases">
        <authorList>
            <person name="Trinca V."/>
            <person name="Uliana J.V.C."/>
            <person name="Torres T.T."/>
            <person name="Ward R.J."/>
            <person name="Monesi N."/>
        </authorList>
    </citation>
    <scope>NUCLEOTIDE SEQUENCE</scope>
    <source>
        <strain evidence="12">HSMRA1968</strain>
        <tissue evidence="12">Whole embryos</tissue>
    </source>
</reference>
<dbReference type="PROSITE" id="PS50108">
    <property type="entry name" value="CRIB"/>
    <property type="match status" value="1"/>
</dbReference>
<dbReference type="Pfam" id="PF10154">
    <property type="entry name" value="Fy-3"/>
    <property type="match status" value="1"/>
</dbReference>
<dbReference type="PROSITE" id="PS50011">
    <property type="entry name" value="PROTEIN_KINASE_DOM"/>
    <property type="match status" value="1"/>
</dbReference>
<feature type="compositionally biased region" description="Polar residues" evidence="8">
    <location>
        <begin position="512"/>
        <end position="522"/>
    </location>
</feature>
<dbReference type="InterPro" id="IPR011009">
    <property type="entry name" value="Kinase-like_dom_sf"/>
</dbReference>
<feature type="non-terminal residue" evidence="12">
    <location>
        <position position="1"/>
    </location>
</feature>
<dbReference type="FunFam" id="1.10.510.10:FF:000073">
    <property type="entry name" value="Non-specific serine/threonine protein kinase"/>
    <property type="match status" value="1"/>
</dbReference>
<dbReference type="FunFam" id="3.90.810.10:FF:000002">
    <property type="entry name" value="Non-specific serine/threonine protein kinase"/>
    <property type="match status" value="1"/>
</dbReference>
<dbReference type="Pfam" id="PF00786">
    <property type="entry name" value="PBD"/>
    <property type="match status" value="1"/>
</dbReference>
<dbReference type="Gene3D" id="3.30.200.20">
    <property type="entry name" value="Phosphorylase Kinase, domain 1"/>
    <property type="match status" value="1"/>
</dbReference>
<evidence type="ECO:0000256" key="4">
    <source>
        <dbReference type="ARBA" id="ARBA00022741"/>
    </source>
</evidence>
<dbReference type="InterPro" id="IPR000719">
    <property type="entry name" value="Prot_kinase_dom"/>
</dbReference>
<feature type="signal peptide" evidence="9">
    <location>
        <begin position="1"/>
        <end position="19"/>
    </location>
</feature>
<evidence type="ECO:0000313" key="12">
    <source>
        <dbReference type="EMBL" id="KAJ6635689.1"/>
    </source>
</evidence>
<keyword evidence="9" id="KW-0732">Signal</keyword>
<dbReference type="PROSITE" id="PS00107">
    <property type="entry name" value="PROTEIN_KINASE_ATP"/>
    <property type="match status" value="1"/>
</dbReference>
<dbReference type="SMART" id="SM00285">
    <property type="entry name" value="PBD"/>
    <property type="match status" value="1"/>
</dbReference>
<proteinExistence type="predicted"/>
<feature type="chain" id="PRO_5040446522" description="non-specific serine/threonine protein kinase" evidence="9">
    <location>
        <begin position="20"/>
        <end position="1565"/>
    </location>
</feature>
<dbReference type="SUPFAM" id="SSF63829">
    <property type="entry name" value="Calcium-dependent phosphotriesterase"/>
    <property type="match status" value="1"/>
</dbReference>
<feature type="compositionally biased region" description="Low complexity" evidence="8">
    <location>
        <begin position="671"/>
        <end position="688"/>
    </location>
</feature>
<evidence type="ECO:0000256" key="8">
    <source>
        <dbReference type="SAM" id="MobiDB-lite"/>
    </source>
</evidence>
<sequence length="1565" mass="175405">KTSIFVVLFAVFISYLTFGPPNQFLIDIEPVAYSPNLFKSFDGPLAHNTILSDAEHLPVAIHGPESLAVWNNQMYTGVFGGHIVRVDEKNAVPIVKIGDGKCDVAWEIEKCGRPLGLRFNSKGVLYVMDAYHGLYKVESVESPTPKATQLFPLSATKNLKGGVSMFLDDITVDEGAGTDGGDVIYISDVSNKWSLASCINTLIEYDRSGRLLKYDINSRKLSVAAVDFVFMNGVQITDNKEAIIICEFGRQRLVRTFIRGPKAGKTELFSNLPGECDNVRRSANTNQETYWVAFSSVRNESTPLLSDRLAGLPLIRKFVVRLTYFTGCLIESAGNLYNFDWLKSTGASLKSGVQYLFWLFATNYGMIVEVDSSGKIITAYSSPDGKTVHLSEVLEMKGANGERILYIGSYSNSYLARLVIHIGEPCCETAWPDNEKKKPQISLPSNFEHRVHTGFDKREGRYVGLPLQWASIVGNNQILKSSNRPLPLIDPSEITPTEILDLKTIVRPHLNNNKLQDDQQPNGIILPKTSHVARSNSLRSSSPPRMRRDLRGNANVPPSVPEEPSQLTQYPSVRRGDGHNFSSKPQPQQPNHQEWNRHQSAMSGAHGVTPSSGSVHSFSDNQPTYQNNTTGTNGNTLSPINQQINRPPLPTTSSTDQNLNVQSTHHQQHVANSRASSSSGGNASTVQSTGGGSISGTTGPTGVKQEQRLTHEQFRAALQMVVSAGDPRENLEKFMKIGEGSTGTVCIATDRQTRQQVAVKKMDLRKQQRRELLFNEVVIMRDYHHPNIVETYSSFLVNDELWVVMEYLEGGALTDIVTHSRMDEEQIATVCKQCLKALAYLHSQGVIHRDIKSDSILLATDGRVKLSDFGFCAQVSQELPKRKSLVGTPYWMSPEVISRLPYGPEVDIWSLGIMVIEMVDGEPPFFNEPPLQAMRRIRDTNPPNLKNVHKVSPRLQGFLDRMLVRDPAQRATAAELLSHPFLRQAGPPSLLVPLMRGARSDTHCFVENITSGNVIKNVQSVLFIHTMRNMICQTLCDVFCLLQTMETNKTVSFVYNFQNYDGQPTRIEYPIQLPYRGDVRELSHEVVANQMDPIMKMLDAHEELYKHLRIFIEKENQDYFSSRDEDLLNKARNGQIDIDQLIRETEKHYKEEVIQFAEKIGPTDEDIFAQSFHSLVHSPYLPEILIKEKTYARSISEMVARMDNEIASLNDRHTIEMENKIEQLDVSTTSEDINNLLSQQYATQNMVRQRWESELEARKGHQKNEYKNWIIGQVGEAFGSSSSTAVGNRSSMFVSMQTPSMEESFTIHLGSQLKHMHNIRILSADINDLCSPLHSDDEGITGLNMALGLYSSSLCGIVVLTPSSSSVQANSKIIKNFQMSTEFHFDEINNQIDKIQTELTKSMESQAKQAAKLKSGDFFITRHSNLSQTHIIFHLISDESFNSPDEINSRHPVILGLRNILKTASRHDITMLTIPALLRHEMSEDMTVPWCIRRAELVFKCTKGFMIESATWGGAELSTLQLLLPRDISEDLFNTLVSMVPHVFRVANPKILQAMDEVLEGVAET</sequence>
<dbReference type="InterPro" id="IPR000095">
    <property type="entry name" value="CRIB_dom"/>
</dbReference>
<dbReference type="InterPro" id="IPR036936">
    <property type="entry name" value="CRIB_dom_sf"/>
</dbReference>
<evidence type="ECO:0000256" key="1">
    <source>
        <dbReference type="ARBA" id="ARBA00012513"/>
    </source>
</evidence>
<feature type="compositionally biased region" description="Polar residues" evidence="8">
    <location>
        <begin position="609"/>
        <end position="626"/>
    </location>
</feature>
<keyword evidence="6 7" id="KW-0067">ATP-binding</keyword>
<dbReference type="CDD" id="cd01093">
    <property type="entry name" value="CRIB_PAK_like"/>
    <property type="match status" value="1"/>
</dbReference>
<dbReference type="PANTHER" id="PTHR16525">
    <property type="entry name" value="PROTEIN C12ORF4"/>
    <property type="match status" value="1"/>
</dbReference>
<feature type="domain" description="CRIB" evidence="11">
    <location>
        <begin position="441"/>
        <end position="454"/>
    </location>
</feature>
<name>A0A9Q0MRN4_9DIPT</name>